<protein>
    <recommendedName>
        <fullName evidence="2">Pseudouridine synthase RsuA/RluA-like domain-containing protein</fullName>
    </recommendedName>
</protein>
<dbReference type="CDD" id="cd02869">
    <property type="entry name" value="PseudoU_synth_RluA_like"/>
    <property type="match status" value="1"/>
</dbReference>
<accession>A0A7J6LDU5</accession>
<comment type="caution">
    <text evidence="4">The sequence shown here is derived from an EMBL/GenBank/DDBJ whole genome shotgun (WGS) entry which is preliminary data.</text>
</comment>
<dbReference type="GO" id="GO:0000455">
    <property type="term" value="P:enzyme-directed rRNA pseudouridine synthesis"/>
    <property type="evidence" value="ECO:0007669"/>
    <property type="project" value="TreeGrafter"/>
</dbReference>
<dbReference type="Pfam" id="PF00849">
    <property type="entry name" value="PseudoU_synth_2"/>
    <property type="match status" value="1"/>
</dbReference>
<dbReference type="Proteomes" id="UP000572268">
    <property type="component" value="Unassembled WGS sequence"/>
</dbReference>
<comment type="similarity">
    <text evidence="1">Belongs to the pseudouridine synthase RluA family.</text>
</comment>
<organism evidence="4 6">
    <name type="scientific">Perkinsus olseni</name>
    <name type="common">Perkinsus atlanticus</name>
    <dbReference type="NCBI Taxonomy" id="32597"/>
    <lineage>
        <taxon>Eukaryota</taxon>
        <taxon>Sar</taxon>
        <taxon>Alveolata</taxon>
        <taxon>Perkinsozoa</taxon>
        <taxon>Perkinsea</taxon>
        <taxon>Perkinsida</taxon>
        <taxon>Perkinsidae</taxon>
        <taxon>Perkinsus</taxon>
    </lineage>
</organism>
<feature type="domain" description="Pseudouridine synthase RsuA/RluA-like" evidence="2">
    <location>
        <begin position="565"/>
        <end position="688"/>
    </location>
</feature>
<name>A0A7J6LDU5_PEROL</name>
<dbReference type="OrthoDB" id="424794at2759"/>
<proteinExistence type="inferred from homology"/>
<evidence type="ECO:0000313" key="6">
    <source>
        <dbReference type="Proteomes" id="UP000572268"/>
    </source>
</evidence>
<reference evidence="5 6" key="1">
    <citation type="submission" date="2020-04" db="EMBL/GenBank/DDBJ databases">
        <title>Perkinsus olseni comparative genomics.</title>
        <authorList>
            <person name="Bogema D.R."/>
        </authorList>
    </citation>
    <scope>NUCLEOTIDE SEQUENCE [LARGE SCALE GENOMIC DNA]</scope>
    <source>
        <strain evidence="3">ATCC PRA-179</strain>
        <strain evidence="4">ATCC PRA-31</strain>
    </source>
</reference>
<dbReference type="SUPFAM" id="SSF55120">
    <property type="entry name" value="Pseudouridine synthase"/>
    <property type="match status" value="1"/>
</dbReference>
<dbReference type="EMBL" id="JABANN010000524">
    <property type="protein sequence ID" value="KAF4657389.1"/>
    <property type="molecule type" value="Genomic_DNA"/>
</dbReference>
<evidence type="ECO:0000313" key="3">
    <source>
        <dbReference type="EMBL" id="KAF4654309.1"/>
    </source>
</evidence>
<dbReference type="AlphaFoldDB" id="A0A7J6LDU5"/>
<sequence>MVIHYIEGLYQGMSVKADEMKERLATNCSFCRGDVLSFLRPSSSSSSEPSSGISSKLQGWYKDTAGGMRHSPVTFTKEEAAIVNDNGGDCYTCRMVGFVTFTAASAYCLAEAKRSAGAGRRVFRGLSGLFAALALVRGFTPARPIDVSTLNVVDKAVPTPVASPLAGGERSDMIGKCNRGLSTTLMRLLHTTSKRVGSRSLLLEIGGCRDPETLGDVIHRKNADFERIHWITALRRFAHLNPDHLSSDTRLTLKVCLSLPVRNLDFRAVSDLVWALGTLGTSRAAAQPFVDHSVRLVRLSTASPDLQRVAALLVGIARGKFERGCLMMVLEDRLCCDGSWKGRDVSLCLWALGRFSYEGKLVDSLADWVMQAGPSGMSEQDWSVALFNLGRLGRFDLALVPRASGRMNDSRNIATLLWSAGQAEGGARILWRAVKDHYDVLSDRLLPADIPQVMWALTRIDNSEALGTLALRLAEKLKNNNWVPMNRLEINNVAYGLHWTGVMDISLYQWLHALMSQHLVNLPARKAGPGVMRKIPEEVVDAATEPLVVYSGLGGVSIVYKPNAWTTEMTQSFLGESLVLAHRIDFGTSGPLMGTTSGAEEAVLALQQQAGLVVKKYWCLVEGILIEKEGKIEARIENLETWCVVSEDGKPAVTKYAVRREFKSVGVSLVECRLLSGRKHQIRVHMASLGHPLVGDPWYNSETKLDLSAGRIFLHCHKLEWFDLYLAEERYGVEVPLPRDLRDVMGRVERLENSVG</sequence>
<evidence type="ECO:0000259" key="2">
    <source>
        <dbReference type="Pfam" id="PF00849"/>
    </source>
</evidence>
<dbReference type="InterPro" id="IPR020103">
    <property type="entry name" value="PsdUridine_synth_cat_dom_sf"/>
</dbReference>
<dbReference type="GO" id="GO:0009982">
    <property type="term" value="F:pseudouridine synthase activity"/>
    <property type="evidence" value="ECO:0007669"/>
    <property type="project" value="InterPro"/>
</dbReference>
<evidence type="ECO:0000313" key="5">
    <source>
        <dbReference type="Proteomes" id="UP000570595"/>
    </source>
</evidence>
<dbReference type="InterPro" id="IPR050188">
    <property type="entry name" value="RluA_PseudoU_synthase"/>
</dbReference>
<dbReference type="Proteomes" id="UP000570595">
    <property type="component" value="Unassembled WGS sequence"/>
</dbReference>
<dbReference type="PANTHER" id="PTHR21600:SF44">
    <property type="entry name" value="RIBOSOMAL LARGE SUBUNIT PSEUDOURIDINE SYNTHASE D"/>
    <property type="match status" value="1"/>
</dbReference>
<gene>
    <name evidence="4" type="ORF">FOL46_007432</name>
    <name evidence="3" type="ORF">FOZ61_008340</name>
</gene>
<dbReference type="PANTHER" id="PTHR21600">
    <property type="entry name" value="MITOCHONDRIAL RNA PSEUDOURIDINE SYNTHASE"/>
    <property type="match status" value="1"/>
</dbReference>
<dbReference type="InterPro" id="IPR006145">
    <property type="entry name" value="PsdUridine_synth_RsuA/RluA"/>
</dbReference>
<dbReference type="Gene3D" id="3.30.2350.10">
    <property type="entry name" value="Pseudouridine synthase"/>
    <property type="match status" value="1"/>
</dbReference>
<evidence type="ECO:0000313" key="4">
    <source>
        <dbReference type="EMBL" id="KAF4657389.1"/>
    </source>
</evidence>
<dbReference type="EMBL" id="JABAHT010000547">
    <property type="protein sequence ID" value="KAF4654309.1"/>
    <property type="molecule type" value="Genomic_DNA"/>
</dbReference>
<dbReference type="GO" id="GO:0003723">
    <property type="term" value="F:RNA binding"/>
    <property type="evidence" value="ECO:0007669"/>
    <property type="project" value="InterPro"/>
</dbReference>
<evidence type="ECO:0000256" key="1">
    <source>
        <dbReference type="ARBA" id="ARBA00010876"/>
    </source>
</evidence>